<evidence type="ECO:0000313" key="2">
    <source>
        <dbReference type="Proteomes" id="UP000568888"/>
    </source>
</evidence>
<dbReference type="Proteomes" id="UP000568888">
    <property type="component" value="Unassembled WGS sequence"/>
</dbReference>
<protein>
    <submittedName>
        <fullName evidence="1">Uncharacterized protein</fullName>
    </submittedName>
</protein>
<dbReference type="AlphaFoldDB" id="A0A6V8N0L7"/>
<accession>A0A6V8N0L7</accession>
<reference evidence="2" key="1">
    <citation type="submission" date="2020-06" db="EMBL/GenBank/DDBJ databases">
        <title>Draft genomic sequecing of Geomonas sp. Red736.</title>
        <authorList>
            <person name="Itoh H."/>
            <person name="Xu Z.X."/>
            <person name="Ushijima N."/>
            <person name="Masuda Y."/>
            <person name="Shiratori Y."/>
            <person name="Senoo K."/>
        </authorList>
    </citation>
    <scope>NUCLEOTIDE SEQUENCE [LARGE SCALE GENOMIC DNA]</scope>
    <source>
        <strain evidence="2">Red736</strain>
    </source>
</reference>
<dbReference type="EMBL" id="BLXY01000016">
    <property type="protein sequence ID" value="GFO66066.1"/>
    <property type="molecule type" value="Genomic_DNA"/>
</dbReference>
<organism evidence="1 2">
    <name type="scientific">Geomonas paludis</name>
    <dbReference type="NCBI Taxonomy" id="2740185"/>
    <lineage>
        <taxon>Bacteria</taxon>
        <taxon>Pseudomonadati</taxon>
        <taxon>Thermodesulfobacteriota</taxon>
        <taxon>Desulfuromonadia</taxon>
        <taxon>Geobacterales</taxon>
        <taxon>Geobacteraceae</taxon>
        <taxon>Geomonas</taxon>
    </lineage>
</organism>
<comment type="caution">
    <text evidence="1">The sequence shown here is derived from an EMBL/GenBank/DDBJ whole genome shotgun (WGS) entry which is preliminary data.</text>
</comment>
<sequence length="119" mass="12844">MAAIGDIIDHHHFTDQRAQGCLPGDVNAVMVNDQPVDILLMPQDLGRPGNVRRYIEGKGNIWSRILLHWNAEHGITGGLDIGGDVPGEITAYERDRTPALAQCGCQGEAAHDVTGTDVH</sequence>
<gene>
    <name evidence="1" type="ORF">GMPD_39850</name>
</gene>
<name>A0A6V8N0L7_9BACT</name>
<proteinExistence type="predicted"/>
<evidence type="ECO:0000313" key="1">
    <source>
        <dbReference type="EMBL" id="GFO66066.1"/>
    </source>
</evidence>